<dbReference type="InterPro" id="IPR039933">
    <property type="entry name" value="XRI1"/>
</dbReference>
<feature type="region of interest" description="Disordered" evidence="1">
    <location>
        <begin position="240"/>
        <end position="270"/>
    </location>
</feature>
<evidence type="ECO:0000256" key="1">
    <source>
        <dbReference type="SAM" id="MobiDB-lite"/>
    </source>
</evidence>
<dbReference type="OrthoDB" id="691244at2759"/>
<protein>
    <recommendedName>
        <fullName evidence="4">Protein XRI1</fullName>
    </recommendedName>
</protein>
<evidence type="ECO:0000313" key="3">
    <source>
        <dbReference type="Proteomes" id="UP000636709"/>
    </source>
</evidence>
<feature type="compositionally biased region" description="Basic and acidic residues" evidence="1">
    <location>
        <begin position="179"/>
        <end position="195"/>
    </location>
</feature>
<organism evidence="2 3">
    <name type="scientific">Digitaria exilis</name>
    <dbReference type="NCBI Taxonomy" id="1010633"/>
    <lineage>
        <taxon>Eukaryota</taxon>
        <taxon>Viridiplantae</taxon>
        <taxon>Streptophyta</taxon>
        <taxon>Embryophyta</taxon>
        <taxon>Tracheophyta</taxon>
        <taxon>Spermatophyta</taxon>
        <taxon>Magnoliopsida</taxon>
        <taxon>Liliopsida</taxon>
        <taxon>Poales</taxon>
        <taxon>Poaceae</taxon>
        <taxon>PACMAD clade</taxon>
        <taxon>Panicoideae</taxon>
        <taxon>Panicodae</taxon>
        <taxon>Paniceae</taxon>
        <taxon>Anthephorinae</taxon>
        <taxon>Digitaria</taxon>
    </lineage>
</organism>
<dbReference type="PANTHER" id="PTHR33385:SF18">
    <property type="entry name" value="XRI1-LIKE PROTEIN"/>
    <property type="match status" value="1"/>
</dbReference>
<comment type="caution">
    <text evidence="2">The sequence shown here is derived from an EMBL/GenBank/DDBJ whole genome shotgun (WGS) entry which is preliminary data.</text>
</comment>
<feature type="compositionally biased region" description="Basic and acidic residues" evidence="1">
    <location>
        <begin position="250"/>
        <end position="260"/>
    </location>
</feature>
<dbReference type="GO" id="GO:0007143">
    <property type="term" value="P:female meiotic nuclear division"/>
    <property type="evidence" value="ECO:0007669"/>
    <property type="project" value="InterPro"/>
</dbReference>
<proteinExistence type="predicted"/>
<gene>
    <name evidence="2" type="ORF">HU200_002229</name>
</gene>
<feature type="compositionally biased region" description="Low complexity" evidence="1">
    <location>
        <begin position="240"/>
        <end position="249"/>
    </location>
</feature>
<dbReference type="AlphaFoldDB" id="A0A835FXR4"/>
<feature type="region of interest" description="Disordered" evidence="1">
    <location>
        <begin position="174"/>
        <end position="228"/>
    </location>
</feature>
<dbReference type="EMBL" id="JACEFO010000153">
    <property type="protein sequence ID" value="KAF8779956.1"/>
    <property type="molecule type" value="Genomic_DNA"/>
</dbReference>
<keyword evidence="3" id="KW-1185">Reference proteome</keyword>
<accession>A0A835FXR4</accession>
<dbReference type="PANTHER" id="PTHR33385">
    <property type="entry name" value="PROTEIN XRI1"/>
    <property type="match status" value="1"/>
</dbReference>
<evidence type="ECO:0000313" key="2">
    <source>
        <dbReference type="EMBL" id="KAF8779956.1"/>
    </source>
</evidence>
<reference evidence="2" key="1">
    <citation type="submission" date="2020-07" db="EMBL/GenBank/DDBJ databases">
        <title>Genome sequence and genetic diversity analysis of an under-domesticated orphan crop, white fonio (Digitaria exilis).</title>
        <authorList>
            <person name="Bennetzen J.L."/>
            <person name="Chen S."/>
            <person name="Ma X."/>
            <person name="Wang X."/>
            <person name="Yssel A.E.J."/>
            <person name="Chaluvadi S.R."/>
            <person name="Johnson M."/>
            <person name="Gangashetty P."/>
            <person name="Hamidou F."/>
            <person name="Sanogo M.D."/>
            <person name="Zwaenepoel A."/>
            <person name="Wallace J."/>
            <person name="Van De Peer Y."/>
            <person name="Van Deynze A."/>
        </authorList>
    </citation>
    <scope>NUCLEOTIDE SEQUENCE</scope>
    <source>
        <tissue evidence="2">Leaves</tissue>
    </source>
</reference>
<sequence>MTSHLTTRPRLSPELDCQQHAMALDTYYSYDCCVIPPLDSWDWDWNELHTLGAAGAGAGSAAVHQEPNCFFPATPGVESPGSSEASSGYLQDAVAHWSGRCRNKRQRMVATTPSPPPRPATVVSEDLHCLVESFWDSSADGGDEDGGNLRHDLNATIPEEAEIRCSFVSGDSIDTSFSIREDDGAGASRREEQRTRGPSAPAAPCGGEEDEEEAGADGAAPPPRRLRFPAAPLQQPQLLQKATAVADHAAAARRDDRSRPGEASTATEATGSVCPSLLEGGFAGRVLWSHVVSYFEGIKKCFFGCFSGEENRGVGVLYPFAVVKPLGLDDSRMTTLSDVNQRILKRPARPVRHPVGPFACPAVTDRGLGLSGTAVVSLTKIRTGGKGTITIIRTRG</sequence>
<name>A0A835FXR4_9POAL</name>
<dbReference type="Proteomes" id="UP000636709">
    <property type="component" value="Unassembled WGS sequence"/>
</dbReference>
<evidence type="ECO:0008006" key="4">
    <source>
        <dbReference type="Google" id="ProtNLM"/>
    </source>
</evidence>
<dbReference type="GO" id="GO:0007140">
    <property type="term" value="P:male meiotic nuclear division"/>
    <property type="evidence" value="ECO:0007669"/>
    <property type="project" value="InterPro"/>
</dbReference>